<dbReference type="OrthoDB" id="2019675at2759"/>
<name>A0A9R0IID8_SPIOL</name>
<dbReference type="PANTHER" id="PTHR36336:SF1">
    <property type="entry name" value="OS09G0560400 PROTEIN"/>
    <property type="match status" value="1"/>
</dbReference>
<dbReference type="KEGG" id="soe:110789522"/>
<dbReference type="PANTHER" id="PTHR36336">
    <property type="entry name" value="OS09G0560400 PROTEIN"/>
    <property type="match status" value="1"/>
</dbReference>
<keyword evidence="3" id="KW-0732">Signal</keyword>
<feature type="region of interest" description="Disordered" evidence="1">
    <location>
        <begin position="109"/>
        <end position="128"/>
    </location>
</feature>
<keyword evidence="2" id="KW-1133">Transmembrane helix</keyword>
<reference evidence="4" key="1">
    <citation type="journal article" date="2021" name="Nat. Commun.">
        <title>Genomic analyses provide insights into spinach domestication and the genetic basis of agronomic traits.</title>
        <authorList>
            <person name="Cai X."/>
            <person name="Sun X."/>
            <person name="Xu C."/>
            <person name="Sun H."/>
            <person name="Wang X."/>
            <person name="Ge C."/>
            <person name="Zhang Z."/>
            <person name="Wang Q."/>
            <person name="Fei Z."/>
            <person name="Jiao C."/>
            <person name="Wang Q."/>
        </authorList>
    </citation>
    <scope>NUCLEOTIDE SEQUENCE [LARGE SCALE GENOMIC DNA]</scope>
    <source>
        <strain evidence="4">cv. Varoflay</strain>
    </source>
</reference>
<accession>A0A9R0IID8</accession>
<keyword evidence="2" id="KW-0812">Transmembrane</keyword>
<protein>
    <submittedName>
        <fullName evidence="5">Uncharacterized protein isoform X1</fullName>
    </submittedName>
</protein>
<keyword evidence="2" id="KW-0472">Membrane</keyword>
<feature type="signal peptide" evidence="3">
    <location>
        <begin position="1"/>
        <end position="35"/>
    </location>
</feature>
<organism evidence="4 5">
    <name type="scientific">Spinacia oleracea</name>
    <name type="common">Spinach</name>
    <dbReference type="NCBI Taxonomy" id="3562"/>
    <lineage>
        <taxon>Eukaryota</taxon>
        <taxon>Viridiplantae</taxon>
        <taxon>Streptophyta</taxon>
        <taxon>Embryophyta</taxon>
        <taxon>Tracheophyta</taxon>
        <taxon>Spermatophyta</taxon>
        <taxon>Magnoliopsida</taxon>
        <taxon>eudicotyledons</taxon>
        <taxon>Gunneridae</taxon>
        <taxon>Pentapetalae</taxon>
        <taxon>Caryophyllales</taxon>
        <taxon>Chenopodiaceae</taxon>
        <taxon>Chenopodioideae</taxon>
        <taxon>Anserineae</taxon>
        <taxon>Spinacia</taxon>
    </lineage>
</organism>
<dbReference type="Proteomes" id="UP000813463">
    <property type="component" value="Chromosome 1"/>
</dbReference>
<evidence type="ECO:0000256" key="3">
    <source>
        <dbReference type="SAM" id="SignalP"/>
    </source>
</evidence>
<sequence>MASLINSPSHANILSPRSFLITLFLVSSLLQLSLCHQLKENEEEERIRRRKLLGFKEKAAGSNTTFECSPSGPCVPCQYSEKKDDKYRCSETGYRIPFKCIRSGDVTKGASGNVPENSHPTEEGSVNADNAAAKHRLLADKSSKKKGKREPKEYVTYRSCIQGVNEEKLSVLGFEVLVLGLLLVSGSFVFFRRKKTVTMAGAGNLRVQSNSRF</sequence>
<evidence type="ECO:0000256" key="1">
    <source>
        <dbReference type="SAM" id="MobiDB-lite"/>
    </source>
</evidence>
<feature type="transmembrane region" description="Helical" evidence="2">
    <location>
        <begin position="169"/>
        <end position="191"/>
    </location>
</feature>
<evidence type="ECO:0000256" key="2">
    <source>
        <dbReference type="SAM" id="Phobius"/>
    </source>
</evidence>
<proteinExistence type="predicted"/>
<keyword evidence="4" id="KW-1185">Reference proteome</keyword>
<gene>
    <name evidence="5" type="primary">LOC110789522</name>
</gene>
<feature type="chain" id="PRO_5040323063" evidence="3">
    <location>
        <begin position="36"/>
        <end position="213"/>
    </location>
</feature>
<dbReference type="GeneID" id="110789522"/>
<reference evidence="5" key="2">
    <citation type="submission" date="2025-08" db="UniProtKB">
        <authorList>
            <consortium name="RefSeq"/>
        </authorList>
    </citation>
    <scope>IDENTIFICATION</scope>
    <source>
        <tissue evidence="5">Leaf</tissue>
    </source>
</reference>
<dbReference type="AlphaFoldDB" id="A0A9R0IID8"/>
<dbReference type="RefSeq" id="XP_021849897.1">
    <property type="nucleotide sequence ID" value="XM_021994205.2"/>
</dbReference>
<evidence type="ECO:0000313" key="4">
    <source>
        <dbReference type="Proteomes" id="UP000813463"/>
    </source>
</evidence>
<evidence type="ECO:0000313" key="5">
    <source>
        <dbReference type="RefSeq" id="XP_021849897.1"/>
    </source>
</evidence>